<dbReference type="InterPro" id="IPR005614">
    <property type="entry name" value="NrfD-like"/>
</dbReference>
<protein>
    <submittedName>
        <fullName evidence="8">Polysulfide reductase</fullName>
    </submittedName>
</protein>
<dbReference type="PANTHER" id="PTHR34856">
    <property type="entry name" value="PROTEIN NRFD"/>
    <property type="match status" value="1"/>
</dbReference>
<keyword evidence="5 7" id="KW-1133">Transmembrane helix</keyword>
<keyword evidence="6 7" id="KW-0472">Membrane</keyword>
<name>A0A6N7RQ32_9ACTN</name>
<feature type="transmembrane region" description="Helical" evidence="7">
    <location>
        <begin position="215"/>
        <end position="234"/>
    </location>
</feature>
<feature type="transmembrane region" description="Helical" evidence="7">
    <location>
        <begin position="280"/>
        <end position="297"/>
    </location>
</feature>
<dbReference type="GO" id="GO:0005886">
    <property type="term" value="C:plasma membrane"/>
    <property type="evidence" value="ECO:0007669"/>
    <property type="project" value="UniProtKB-SubCell"/>
</dbReference>
<proteinExistence type="inferred from homology"/>
<evidence type="ECO:0000256" key="6">
    <source>
        <dbReference type="ARBA" id="ARBA00023136"/>
    </source>
</evidence>
<evidence type="ECO:0000256" key="2">
    <source>
        <dbReference type="ARBA" id="ARBA00008929"/>
    </source>
</evidence>
<evidence type="ECO:0000256" key="1">
    <source>
        <dbReference type="ARBA" id="ARBA00004651"/>
    </source>
</evidence>
<feature type="transmembrane region" description="Helical" evidence="7">
    <location>
        <begin position="254"/>
        <end position="273"/>
    </location>
</feature>
<sequence>MGTNGRTGTGTRMLGDLVVWYLFLGGAGAGLLLVVAILECLSPQAVAADRAGRFEPPGSYRRFFGPAYLTGIAAIALGMLCLLLDLGRGERVLAVLFQPTLSFISVGAFALLALIALAAVPAAVWAFGCASLPKALMLVDRPLIAVVAVAVMAYTGLLLSSMPSVPLWASPLLPVLFVVSSLSSGIALLTCAVVLTGSGEAFATTLERLRKIDAAVIVCEIVVLALFTALAFLGGETARASVERLVQGDLAAPFLGLVVALGLLVPLICEVVGRKDALRAAVAASAFVLVGGFFLRWCISEAGMAVDIAASVTRVLGIQ</sequence>
<feature type="transmembrane region" description="Helical" evidence="7">
    <location>
        <begin position="142"/>
        <end position="160"/>
    </location>
</feature>
<feature type="transmembrane region" description="Helical" evidence="7">
    <location>
        <begin position="63"/>
        <end position="86"/>
    </location>
</feature>
<dbReference type="Pfam" id="PF03916">
    <property type="entry name" value="NrfD"/>
    <property type="match status" value="1"/>
</dbReference>
<dbReference type="InterPro" id="IPR052049">
    <property type="entry name" value="Electron_transfer_protein"/>
</dbReference>
<accession>A0A6N7RQ32</accession>
<dbReference type="PANTHER" id="PTHR34856:SF2">
    <property type="entry name" value="PROTEIN NRFD"/>
    <property type="match status" value="1"/>
</dbReference>
<evidence type="ECO:0000313" key="9">
    <source>
        <dbReference type="Proteomes" id="UP000438093"/>
    </source>
</evidence>
<comment type="caution">
    <text evidence="8">The sequence shown here is derived from an EMBL/GenBank/DDBJ whole genome shotgun (WGS) entry which is preliminary data.</text>
</comment>
<evidence type="ECO:0000256" key="7">
    <source>
        <dbReference type="SAM" id="Phobius"/>
    </source>
</evidence>
<keyword evidence="3" id="KW-1003">Cell membrane</keyword>
<dbReference type="EMBL" id="VTFY01000008">
    <property type="protein sequence ID" value="MRX82788.1"/>
    <property type="molecule type" value="Genomic_DNA"/>
</dbReference>
<evidence type="ECO:0000313" key="8">
    <source>
        <dbReference type="EMBL" id="MRX82788.1"/>
    </source>
</evidence>
<reference evidence="9" key="1">
    <citation type="submission" date="2019-08" db="EMBL/GenBank/DDBJ databases">
        <title>Arthrobacter sp. nov., isolated from plateau pika and Tibetan wild ass.</title>
        <authorList>
            <person name="Ge Y."/>
        </authorList>
    </citation>
    <scope>NUCLEOTIDE SEQUENCE [LARGE SCALE GENOMIC DNA]</scope>
    <source>
        <strain evidence="9">HF-4214</strain>
    </source>
</reference>
<evidence type="ECO:0000256" key="4">
    <source>
        <dbReference type="ARBA" id="ARBA00022692"/>
    </source>
</evidence>
<gene>
    <name evidence="8" type="ORF">GJG86_09830</name>
</gene>
<keyword evidence="9" id="KW-1185">Reference proteome</keyword>
<dbReference type="Gene3D" id="1.20.1630.10">
    <property type="entry name" value="Formate dehydrogenase/DMSO reductase domain"/>
    <property type="match status" value="1"/>
</dbReference>
<keyword evidence="4 7" id="KW-0812">Transmembrane</keyword>
<feature type="transmembrane region" description="Helical" evidence="7">
    <location>
        <begin position="106"/>
        <end position="130"/>
    </location>
</feature>
<dbReference type="Proteomes" id="UP000438093">
    <property type="component" value="Unassembled WGS sequence"/>
</dbReference>
<feature type="transmembrane region" description="Helical" evidence="7">
    <location>
        <begin position="20"/>
        <end position="42"/>
    </location>
</feature>
<comment type="similarity">
    <text evidence="2">Belongs to the NrfD family.</text>
</comment>
<comment type="subcellular location">
    <subcellularLocation>
        <location evidence="1">Cell membrane</location>
        <topology evidence="1">Multi-pass membrane protein</topology>
    </subcellularLocation>
</comment>
<feature type="transmembrane region" description="Helical" evidence="7">
    <location>
        <begin position="172"/>
        <end position="195"/>
    </location>
</feature>
<organism evidence="8 9">
    <name type="scientific">Eggerthella guodeyinii</name>
    <dbReference type="NCBI Taxonomy" id="2690837"/>
    <lineage>
        <taxon>Bacteria</taxon>
        <taxon>Bacillati</taxon>
        <taxon>Actinomycetota</taxon>
        <taxon>Coriobacteriia</taxon>
        <taxon>Eggerthellales</taxon>
        <taxon>Eggerthellaceae</taxon>
        <taxon>Eggerthella</taxon>
    </lineage>
</organism>
<evidence type="ECO:0000256" key="3">
    <source>
        <dbReference type="ARBA" id="ARBA00022475"/>
    </source>
</evidence>
<evidence type="ECO:0000256" key="5">
    <source>
        <dbReference type="ARBA" id="ARBA00022989"/>
    </source>
</evidence>
<dbReference type="AlphaFoldDB" id="A0A6N7RQ32"/>